<organism evidence="2">
    <name type="scientific">Oryza sativa subsp. japonica</name>
    <name type="common">Rice</name>
    <dbReference type="NCBI Taxonomy" id="39947"/>
    <lineage>
        <taxon>Eukaryota</taxon>
        <taxon>Viridiplantae</taxon>
        <taxon>Streptophyta</taxon>
        <taxon>Embryophyta</taxon>
        <taxon>Tracheophyta</taxon>
        <taxon>Spermatophyta</taxon>
        <taxon>Magnoliopsida</taxon>
        <taxon>Liliopsida</taxon>
        <taxon>Poales</taxon>
        <taxon>Poaceae</taxon>
        <taxon>BOP clade</taxon>
        <taxon>Oryzoideae</taxon>
        <taxon>Oryzeae</taxon>
        <taxon>Oryzinae</taxon>
        <taxon>Oryza</taxon>
        <taxon>Oryza sativa</taxon>
    </lineage>
</organism>
<feature type="region of interest" description="Disordered" evidence="1">
    <location>
        <begin position="14"/>
        <end position="44"/>
    </location>
</feature>
<dbReference type="AlphaFoldDB" id="B9F283"/>
<gene>
    <name evidence="2" type="ORF">OsJ_05208</name>
</gene>
<evidence type="ECO:0000313" key="2">
    <source>
        <dbReference type="EMBL" id="EEE56223.1"/>
    </source>
</evidence>
<dbReference type="Proteomes" id="UP000007752">
    <property type="component" value="Chromosome 2"/>
</dbReference>
<accession>B9F283</accession>
<reference evidence="2" key="2">
    <citation type="submission" date="2008-12" db="EMBL/GenBank/DDBJ databases">
        <title>Improved gene annotation of the rice (Oryza sativa) genomes.</title>
        <authorList>
            <person name="Wang J."/>
            <person name="Li R."/>
            <person name="Fan W."/>
            <person name="Huang Q."/>
            <person name="Zhang J."/>
            <person name="Zhou Y."/>
            <person name="Hu Y."/>
            <person name="Zi S."/>
            <person name="Li J."/>
            <person name="Ni P."/>
            <person name="Zheng H."/>
            <person name="Zhang Y."/>
            <person name="Zhao M."/>
            <person name="Hao Q."/>
            <person name="McDermott J."/>
            <person name="Samudrala R."/>
            <person name="Kristiansen K."/>
            <person name="Wong G.K.-S."/>
        </authorList>
    </citation>
    <scope>NUCLEOTIDE SEQUENCE</scope>
</reference>
<name>B9F283_ORYSJ</name>
<feature type="compositionally biased region" description="Pro residues" evidence="1">
    <location>
        <begin position="15"/>
        <end position="24"/>
    </location>
</feature>
<reference evidence="2" key="1">
    <citation type="journal article" date="2005" name="PLoS Biol.">
        <title>The genomes of Oryza sativa: a history of duplications.</title>
        <authorList>
            <person name="Yu J."/>
            <person name="Wang J."/>
            <person name="Lin W."/>
            <person name="Li S."/>
            <person name="Li H."/>
            <person name="Zhou J."/>
            <person name="Ni P."/>
            <person name="Dong W."/>
            <person name="Hu S."/>
            <person name="Zeng C."/>
            <person name="Zhang J."/>
            <person name="Zhang Y."/>
            <person name="Li R."/>
            <person name="Xu Z."/>
            <person name="Li S."/>
            <person name="Li X."/>
            <person name="Zheng H."/>
            <person name="Cong L."/>
            <person name="Lin L."/>
            <person name="Yin J."/>
            <person name="Geng J."/>
            <person name="Li G."/>
            <person name="Shi J."/>
            <person name="Liu J."/>
            <person name="Lv H."/>
            <person name="Li J."/>
            <person name="Wang J."/>
            <person name="Deng Y."/>
            <person name="Ran L."/>
            <person name="Shi X."/>
            <person name="Wang X."/>
            <person name="Wu Q."/>
            <person name="Li C."/>
            <person name="Ren X."/>
            <person name="Wang J."/>
            <person name="Wang X."/>
            <person name="Li D."/>
            <person name="Liu D."/>
            <person name="Zhang X."/>
            <person name="Ji Z."/>
            <person name="Zhao W."/>
            <person name="Sun Y."/>
            <person name="Zhang Z."/>
            <person name="Bao J."/>
            <person name="Han Y."/>
            <person name="Dong L."/>
            <person name="Ji J."/>
            <person name="Chen P."/>
            <person name="Wu S."/>
            <person name="Liu J."/>
            <person name="Xiao Y."/>
            <person name="Bu D."/>
            <person name="Tan J."/>
            <person name="Yang L."/>
            <person name="Ye C."/>
            <person name="Zhang J."/>
            <person name="Xu J."/>
            <person name="Zhou Y."/>
            <person name="Yu Y."/>
            <person name="Zhang B."/>
            <person name="Zhuang S."/>
            <person name="Wei H."/>
            <person name="Liu B."/>
            <person name="Lei M."/>
            <person name="Yu H."/>
            <person name="Li Y."/>
            <person name="Xu H."/>
            <person name="Wei S."/>
            <person name="He X."/>
            <person name="Fang L."/>
            <person name="Zhang Z."/>
            <person name="Zhang Y."/>
            <person name="Huang X."/>
            <person name="Su Z."/>
            <person name="Tong W."/>
            <person name="Li J."/>
            <person name="Tong Z."/>
            <person name="Li S."/>
            <person name="Ye J."/>
            <person name="Wang L."/>
            <person name="Fang L."/>
            <person name="Lei T."/>
            <person name="Chen C."/>
            <person name="Chen H."/>
            <person name="Xu Z."/>
            <person name="Li H."/>
            <person name="Huang H."/>
            <person name="Zhang F."/>
            <person name="Xu H."/>
            <person name="Li N."/>
            <person name="Zhao C."/>
            <person name="Li S."/>
            <person name="Dong L."/>
            <person name="Huang Y."/>
            <person name="Li L."/>
            <person name="Xi Y."/>
            <person name="Qi Q."/>
            <person name="Li W."/>
            <person name="Zhang B."/>
            <person name="Hu W."/>
            <person name="Zhang Y."/>
            <person name="Tian X."/>
            <person name="Jiao Y."/>
            <person name="Liang X."/>
            <person name="Jin J."/>
            <person name="Gao L."/>
            <person name="Zheng W."/>
            <person name="Hao B."/>
            <person name="Liu S."/>
            <person name="Wang W."/>
            <person name="Yuan L."/>
            <person name="Cao M."/>
            <person name="McDermott J."/>
            <person name="Samudrala R."/>
            <person name="Wang J."/>
            <person name="Wong G.K."/>
            <person name="Yang H."/>
        </authorList>
    </citation>
    <scope>NUCLEOTIDE SEQUENCE [LARGE SCALE GENOMIC DNA]</scope>
</reference>
<evidence type="ECO:0000256" key="1">
    <source>
        <dbReference type="SAM" id="MobiDB-lite"/>
    </source>
</evidence>
<protein>
    <submittedName>
        <fullName evidence="2">Uncharacterized protein</fullName>
    </submittedName>
</protein>
<proteinExistence type="predicted"/>
<sequence>MRVFSCRSAVDVVPPAGPVQPRPRAPTVGAGPRPTAPVSHGTAQPRGFLSFVSVFLRKHHPVVT</sequence>
<dbReference type="EMBL" id="CM000139">
    <property type="protein sequence ID" value="EEE56223.1"/>
    <property type="molecule type" value="Genomic_DNA"/>
</dbReference>